<dbReference type="Gene3D" id="3.40.605.10">
    <property type="entry name" value="Aldehyde Dehydrogenase, Chain A, domain 1"/>
    <property type="match status" value="1"/>
</dbReference>
<evidence type="ECO:0000259" key="2">
    <source>
        <dbReference type="Pfam" id="PF00171"/>
    </source>
</evidence>
<evidence type="ECO:0000313" key="4">
    <source>
        <dbReference type="Proteomes" id="UP000339249"/>
    </source>
</evidence>
<dbReference type="AlphaFoldDB" id="A0A4U9CYN7"/>
<dbReference type="EMBL" id="CABDVU010000001">
    <property type="protein sequence ID" value="VTN11080.1"/>
    <property type="molecule type" value="Genomic_DNA"/>
</dbReference>
<accession>A0A4U9CYN7</accession>
<organism evidence="3 4">
    <name type="scientific">Raoultella terrigena</name>
    <name type="common">Klebsiella terrigena</name>
    <dbReference type="NCBI Taxonomy" id="577"/>
    <lineage>
        <taxon>Bacteria</taxon>
        <taxon>Pseudomonadati</taxon>
        <taxon>Pseudomonadota</taxon>
        <taxon>Gammaproteobacteria</taxon>
        <taxon>Enterobacterales</taxon>
        <taxon>Enterobacteriaceae</taxon>
        <taxon>Klebsiella/Raoultella group</taxon>
        <taxon>Raoultella</taxon>
    </lineage>
</organism>
<dbReference type="InterPro" id="IPR016162">
    <property type="entry name" value="Ald_DH_N"/>
</dbReference>
<dbReference type="InterPro" id="IPR015590">
    <property type="entry name" value="Aldehyde_DH_dom"/>
</dbReference>
<feature type="domain" description="Aldehyde dehydrogenase" evidence="2">
    <location>
        <begin position="1"/>
        <end position="51"/>
    </location>
</feature>
<dbReference type="SUPFAM" id="SSF53720">
    <property type="entry name" value="ALDH-like"/>
    <property type="match status" value="1"/>
</dbReference>
<dbReference type="EC" id="1.2.1.3" evidence="3"/>
<dbReference type="InterPro" id="IPR016161">
    <property type="entry name" value="Ald_DH/histidinol_DH"/>
</dbReference>
<name>A0A4U9CYN7_RAOTE</name>
<reference evidence="3 4" key="1">
    <citation type="submission" date="2019-04" db="EMBL/GenBank/DDBJ databases">
        <authorList>
            <consortium name="Pathogen Informatics"/>
        </authorList>
    </citation>
    <scope>NUCLEOTIDE SEQUENCE [LARGE SCALE GENOMIC DNA]</scope>
    <source>
        <strain evidence="3 4">NCTC9185</strain>
    </source>
</reference>
<dbReference type="PANTHER" id="PTHR43111:SF1">
    <property type="entry name" value="ALDEHYDE DEHYDROGENASE B-RELATED"/>
    <property type="match status" value="1"/>
</dbReference>
<evidence type="ECO:0000313" key="3">
    <source>
        <dbReference type="EMBL" id="VTN11080.1"/>
    </source>
</evidence>
<sequence>MAAWKLAPALAAGNCVVLKPAEQTPLSITLLLEIIGDIFPPGVLNVVQGFARGRRSRGDQQADRENCLHRLHAGRPAYYGLRRGEYYSLHR</sequence>
<gene>
    <name evidence="3" type="primary">acoD_2</name>
    <name evidence="3" type="ORF">NCTC9185_03023</name>
</gene>
<dbReference type="GO" id="GO:0004029">
    <property type="term" value="F:aldehyde dehydrogenase (NAD+) activity"/>
    <property type="evidence" value="ECO:0007669"/>
    <property type="project" value="UniProtKB-EC"/>
</dbReference>
<evidence type="ECO:0000256" key="1">
    <source>
        <dbReference type="ARBA" id="ARBA00023002"/>
    </source>
</evidence>
<proteinExistence type="predicted"/>
<protein>
    <submittedName>
        <fullName evidence="3">Acetaldehyde dehydrogenase 2</fullName>
        <ecNumber evidence="3">1.2.1.3</ecNumber>
    </submittedName>
</protein>
<keyword evidence="1 3" id="KW-0560">Oxidoreductase</keyword>
<dbReference type="Pfam" id="PF00171">
    <property type="entry name" value="Aldedh"/>
    <property type="match status" value="1"/>
</dbReference>
<dbReference type="PANTHER" id="PTHR43111">
    <property type="entry name" value="ALDEHYDE DEHYDROGENASE B-RELATED"/>
    <property type="match status" value="1"/>
</dbReference>
<dbReference type="Proteomes" id="UP000339249">
    <property type="component" value="Unassembled WGS sequence"/>
</dbReference>